<keyword evidence="1" id="KW-1133">Transmembrane helix</keyword>
<dbReference type="PANTHER" id="PTHR35402">
    <property type="entry name" value="INTEGRAL MEMBRANE PROTEIN-RELATED"/>
    <property type="match status" value="1"/>
</dbReference>
<sequence>MVRYIEGKKISSRYSIDMRIYREYIVELIITLVVLIGETLAIVLNIDRFKIASLYELASNPVKLIVYTAYVLSIVIVPILVMLSFNAAKELVEIYRRFSLKSLSNVNVNWIRRNIWLVPVLTVLSFTSILLGIITNYRYIVLFSLMPLLPLTIVILKPIIEVYNHRRSIDIELKWFLIMLSIVEGIGTNIGFLIEKLKRAPILKSIAKEMIVIDRDSKIYFLSHIDAMLYRARATPNEKLGRIFMGYASKVREGGNVSAWLKTRIDEEILGSEFSMKLYVERMAITISQIALVIYVILPLIMVSTSMVLNIQFAIVIAVLATPFLISITYSIRPKTLDVIPIKYIVQPVIVYIVLSIILYIIIPGYSLLLSWIVGLVVGYRTYRMVKDVEGLDRDSLEILKNVIELRRSGYSIIKALEYIKQNNILDKATLRNLEIVLNRVVQGNSLAEIGAKIQSPSFLFRYVIFILGVIHECGGGDDEVLRSLYESIYRIKIMENNVKKLSLFFEILSIVNVFIMVWIWRTVSPLVMALNTYLLGDIGASSIPILILISLICFKFISSVIKRGLPIFEPRDCIAIAIGAIAVNLI</sequence>
<feature type="transmembrane region" description="Helical" evidence="1">
    <location>
        <begin position="21"/>
        <end position="44"/>
    </location>
</feature>
<feature type="transmembrane region" description="Helical" evidence="1">
    <location>
        <begin position="115"/>
        <end position="134"/>
    </location>
</feature>
<dbReference type="EMBL" id="DTBZ01000155">
    <property type="protein sequence ID" value="HGQ18943.1"/>
    <property type="molecule type" value="Genomic_DNA"/>
</dbReference>
<feature type="transmembrane region" description="Helical" evidence="1">
    <location>
        <begin position="350"/>
        <end position="378"/>
    </location>
</feature>
<keyword evidence="1" id="KW-0812">Transmembrane</keyword>
<protein>
    <recommendedName>
        <fullName evidence="3">Type II secretion system protein GspF domain-containing protein</fullName>
    </recommendedName>
</protein>
<feature type="transmembrane region" description="Helical" evidence="1">
    <location>
        <begin position="64"/>
        <end position="88"/>
    </location>
</feature>
<organism evidence="2">
    <name type="scientific">Ignisphaera aggregans</name>
    <dbReference type="NCBI Taxonomy" id="334771"/>
    <lineage>
        <taxon>Archaea</taxon>
        <taxon>Thermoproteota</taxon>
        <taxon>Thermoprotei</taxon>
        <taxon>Desulfurococcales</taxon>
        <taxon>Desulfurococcaceae</taxon>
        <taxon>Ignisphaera</taxon>
    </lineage>
</organism>
<name>A0A7J3JSY0_9CREN</name>
<feature type="transmembrane region" description="Helical" evidence="1">
    <location>
        <begin position="283"/>
        <end position="301"/>
    </location>
</feature>
<feature type="transmembrane region" description="Helical" evidence="1">
    <location>
        <begin position="140"/>
        <end position="163"/>
    </location>
</feature>
<feature type="transmembrane region" description="Helical" evidence="1">
    <location>
        <begin position="502"/>
        <end position="521"/>
    </location>
</feature>
<evidence type="ECO:0000256" key="1">
    <source>
        <dbReference type="SAM" id="Phobius"/>
    </source>
</evidence>
<feature type="transmembrane region" description="Helical" evidence="1">
    <location>
        <begin position="308"/>
        <end position="330"/>
    </location>
</feature>
<comment type="caution">
    <text evidence="2">The sequence shown here is derived from an EMBL/GenBank/DDBJ whole genome shotgun (WGS) entry which is preliminary data.</text>
</comment>
<dbReference type="InterPro" id="IPR056569">
    <property type="entry name" value="ArlJ-like"/>
</dbReference>
<accession>A0A7J3JSY0</accession>
<proteinExistence type="predicted"/>
<dbReference type="PANTHER" id="PTHR35402:SF1">
    <property type="entry name" value="TYPE II SECRETION SYSTEM PROTEIN GSPF DOMAIN-CONTAINING PROTEIN"/>
    <property type="match status" value="1"/>
</dbReference>
<reference evidence="2" key="1">
    <citation type="journal article" date="2020" name="mSystems">
        <title>Genome- and Community-Level Interaction Insights into Carbon Utilization and Element Cycling Functions of Hydrothermarchaeota in Hydrothermal Sediment.</title>
        <authorList>
            <person name="Zhou Z."/>
            <person name="Liu Y."/>
            <person name="Xu W."/>
            <person name="Pan J."/>
            <person name="Luo Z.H."/>
            <person name="Li M."/>
        </authorList>
    </citation>
    <scope>NUCLEOTIDE SEQUENCE [LARGE SCALE GENOMIC DNA]</scope>
    <source>
        <strain evidence="2">SpSt-657</strain>
    </source>
</reference>
<keyword evidence="1" id="KW-0472">Membrane</keyword>
<feature type="transmembrane region" description="Helical" evidence="1">
    <location>
        <begin position="533"/>
        <end position="555"/>
    </location>
</feature>
<evidence type="ECO:0000313" key="2">
    <source>
        <dbReference type="EMBL" id="HGQ18943.1"/>
    </source>
</evidence>
<gene>
    <name evidence="2" type="ORF">ENU30_08245</name>
</gene>
<feature type="transmembrane region" description="Helical" evidence="1">
    <location>
        <begin position="175"/>
        <end position="194"/>
    </location>
</feature>
<dbReference type="AlphaFoldDB" id="A0A7J3JSY0"/>
<evidence type="ECO:0008006" key="3">
    <source>
        <dbReference type="Google" id="ProtNLM"/>
    </source>
</evidence>